<protein>
    <recommendedName>
        <fullName evidence="3">Lipoprotein</fullName>
    </recommendedName>
</protein>
<keyword evidence="2" id="KW-1185">Reference proteome</keyword>
<dbReference type="Proteomes" id="UP000563094">
    <property type="component" value="Unassembled WGS sequence"/>
</dbReference>
<dbReference type="PROSITE" id="PS51257">
    <property type="entry name" value="PROKAR_LIPOPROTEIN"/>
    <property type="match status" value="1"/>
</dbReference>
<evidence type="ECO:0000313" key="2">
    <source>
        <dbReference type="Proteomes" id="UP000563094"/>
    </source>
</evidence>
<dbReference type="RefSeq" id="WP_182514601.1">
    <property type="nucleotide sequence ID" value="NZ_JACJIQ010000035.1"/>
</dbReference>
<comment type="caution">
    <text evidence="1">The sequence shown here is derived from an EMBL/GenBank/DDBJ whole genome shotgun (WGS) entry which is preliminary data.</text>
</comment>
<name>A0A839GZL4_9BACT</name>
<evidence type="ECO:0008006" key="3">
    <source>
        <dbReference type="Google" id="ProtNLM"/>
    </source>
</evidence>
<gene>
    <name evidence="1" type="ORF">FHS90_004619</name>
</gene>
<dbReference type="EMBL" id="JACJIQ010000035">
    <property type="protein sequence ID" value="MBA9079878.1"/>
    <property type="molecule type" value="Genomic_DNA"/>
</dbReference>
<proteinExistence type="predicted"/>
<reference evidence="1 2" key="1">
    <citation type="submission" date="2020-08" db="EMBL/GenBank/DDBJ databases">
        <title>Genomic Encyclopedia of Type Strains, Phase IV (KMG-IV): sequencing the most valuable type-strain genomes for metagenomic binning, comparative biology and taxonomic classification.</title>
        <authorList>
            <person name="Goeker M."/>
        </authorList>
    </citation>
    <scope>NUCLEOTIDE SEQUENCE [LARGE SCALE GENOMIC DNA]</scope>
    <source>
        <strain evidence="1 2">DSM 29854</strain>
    </source>
</reference>
<sequence>MKKIIFALLVLVAASCGRSDNDKSTLSVEANTGDIDSKNTSKTNTELFREFLKKFSPIGLPYVFRETSETSADYNGLQKLDKNSIDTLFANAEFFDETYCLGMLSDTSNYYALVFLQPASEHYPVLATYTKEGKLIGQEDLINGACGSDCGLVECTMTGIIKKDFSILSVDSIRYEYSCDTLGNPIPNSGELIVIRKSGKVQGNGEILMGKEKRTETKTNP</sequence>
<dbReference type="AlphaFoldDB" id="A0A839GZL4"/>
<organism evidence="1 2">
    <name type="scientific">Rufibacter quisquiliarum</name>
    <dbReference type="NCBI Taxonomy" id="1549639"/>
    <lineage>
        <taxon>Bacteria</taxon>
        <taxon>Pseudomonadati</taxon>
        <taxon>Bacteroidota</taxon>
        <taxon>Cytophagia</taxon>
        <taxon>Cytophagales</taxon>
        <taxon>Hymenobacteraceae</taxon>
        <taxon>Rufibacter</taxon>
    </lineage>
</organism>
<accession>A0A839GZL4</accession>
<evidence type="ECO:0000313" key="1">
    <source>
        <dbReference type="EMBL" id="MBA9079878.1"/>
    </source>
</evidence>